<comment type="pathway">
    <text evidence="3">Amino-acid degradation; L-tryptophan degradation via kynurenine pathway; L-kynurenine from L-tryptophan: step 2/2.</text>
</comment>
<dbReference type="SUPFAM" id="SSF53474">
    <property type="entry name" value="alpha/beta-Hydrolases"/>
    <property type="match status" value="1"/>
</dbReference>
<dbReference type="GO" id="GO:0019441">
    <property type="term" value="P:L-tryptophan catabolic process to kynurenine"/>
    <property type="evidence" value="ECO:0007669"/>
    <property type="project" value="UniProtKB-UniRule"/>
</dbReference>
<dbReference type="UniPathway" id="UPA00333">
    <property type="reaction ID" value="UER00454"/>
</dbReference>
<keyword evidence="1 3" id="KW-0378">Hydrolase</keyword>
<dbReference type="InterPro" id="IPR029058">
    <property type="entry name" value="AB_hydrolase_fold"/>
</dbReference>
<gene>
    <name evidence="4" type="ORF">DCS_07627</name>
</gene>
<feature type="active site" evidence="3">
    <location>
        <position position="200"/>
    </location>
</feature>
<evidence type="ECO:0000313" key="5">
    <source>
        <dbReference type="Proteomes" id="UP000076580"/>
    </source>
</evidence>
<reference evidence="4 5" key="1">
    <citation type="journal article" date="2016" name="Sci. Rep.">
        <title>Insights into Adaptations to a Near-Obligate Nematode Endoparasitic Lifestyle from the Finished Genome of Drechmeria coniospora.</title>
        <authorList>
            <person name="Zhang L."/>
            <person name="Zhou Z."/>
            <person name="Guo Q."/>
            <person name="Fokkens L."/>
            <person name="Miskei M."/>
            <person name="Pocsi I."/>
            <person name="Zhang W."/>
            <person name="Chen M."/>
            <person name="Wang L."/>
            <person name="Sun Y."/>
            <person name="Donzelli B.G."/>
            <person name="Gibson D.M."/>
            <person name="Nelson D.R."/>
            <person name="Luo J.G."/>
            <person name="Rep M."/>
            <person name="Liu H."/>
            <person name="Yang S."/>
            <person name="Wang J."/>
            <person name="Krasnoff S.B."/>
            <person name="Xu Y."/>
            <person name="Molnar I."/>
            <person name="Lin M."/>
        </authorList>
    </citation>
    <scope>NUCLEOTIDE SEQUENCE [LARGE SCALE GENOMIC DNA]</scope>
    <source>
        <strain evidence="4 5">ARSEF 6962</strain>
    </source>
</reference>
<dbReference type="HAMAP" id="MF_03014">
    <property type="entry name" value="KFase"/>
    <property type="match status" value="1"/>
</dbReference>
<feature type="active site" description="Nucleophile" evidence="3">
    <location>
        <position position="104"/>
    </location>
</feature>
<comment type="domain">
    <text evidence="3">The main chain amide nitrogen atoms of the second glycine and its adjacent residue in the HGGXW motif define the oxyanion hole, and stabilize the oxyanion that forms during the nucleophilic attack by the catalytic serine during substrate cleavage.</text>
</comment>
<dbReference type="ESTHER" id="9hypo-a0a151gf07">
    <property type="family name" value="Kynurenine-formamidase"/>
</dbReference>
<dbReference type="InterPro" id="IPR027519">
    <property type="entry name" value="KFase_ver/fungi-typ"/>
</dbReference>
<dbReference type="InterPro" id="IPR050300">
    <property type="entry name" value="GDXG_lipolytic_enzyme"/>
</dbReference>
<evidence type="ECO:0000256" key="2">
    <source>
        <dbReference type="ARBA" id="ARBA00023079"/>
    </source>
</evidence>
<keyword evidence="5" id="KW-1185">Reference proteome</keyword>
<comment type="function">
    <text evidence="3">Catalyzes the hydrolysis of N-formyl-L-kynurenine to L-kynurenine, the second step in the kynurenine pathway of tryptophan degradation. Kynurenine may be further oxidized to nicotinic acid, NAD(H) and NADP(H). Required for elimination of toxic metabolites.</text>
</comment>
<evidence type="ECO:0000313" key="4">
    <source>
        <dbReference type="EMBL" id="KYK55663.1"/>
    </source>
</evidence>
<accession>A0A151GF07</accession>
<dbReference type="PANTHER" id="PTHR48081">
    <property type="entry name" value="AB HYDROLASE SUPERFAMILY PROTEIN C4A8.06C"/>
    <property type="match status" value="1"/>
</dbReference>
<dbReference type="GO" id="GO:0004061">
    <property type="term" value="F:arylformamidase activity"/>
    <property type="evidence" value="ECO:0007669"/>
    <property type="project" value="UniProtKB-UniRule"/>
</dbReference>
<organism evidence="4 5">
    <name type="scientific">Drechmeria coniospora</name>
    <name type="common">Nematophagous fungus</name>
    <name type="synonym">Meria coniospora</name>
    <dbReference type="NCBI Taxonomy" id="98403"/>
    <lineage>
        <taxon>Eukaryota</taxon>
        <taxon>Fungi</taxon>
        <taxon>Dikarya</taxon>
        <taxon>Ascomycota</taxon>
        <taxon>Pezizomycotina</taxon>
        <taxon>Sordariomycetes</taxon>
        <taxon>Hypocreomycetidae</taxon>
        <taxon>Hypocreales</taxon>
        <taxon>Ophiocordycipitaceae</taxon>
        <taxon>Drechmeria</taxon>
    </lineage>
</organism>
<dbReference type="EC" id="3.5.1.9" evidence="3"/>
<comment type="caution">
    <text evidence="4">The sequence shown here is derived from an EMBL/GenBank/DDBJ whole genome shotgun (WGS) entry which is preliminary data.</text>
</comment>
<dbReference type="Proteomes" id="UP000076580">
    <property type="component" value="Chromosome 03"/>
</dbReference>
<sequence>MGSSRFIHGGAWRDPRLTVDAFVPSIQRMLEASELSSLPPIRGFAAIDYRLSPHPDFPQKAAETPAAELRVASHPDHISDVRAAIEFLHAECGIADEYVLIGHSAGATLAYQLLMGEAALVGLPAPSTIPLPAAVIGIAGIYDLVGLNARFGDGYASFITAAFGDDRGRWRDVSPASYAGTFKENSPRQRLHLLACSPEDSLIDGPEIDAMAAKLSEDGLHATVVKDLTGDHDFVWQDGSQVARLVAQALAHLQEAPGS</sequence>
<dbReference type="PANTHER" id="PTHR48081:SF33">
    <property type="entry name" value="KYNURENINE FORMAMIDASE"/>
    <property type="match status" value="1"/>
</dbReference>
<protein>
    <recommendedName>
        <fullName evidence="3">Kynurenine formamidase</fullName>
        <shortName evidence="3">KFA</shortName>
        <shortName evidence="3">KFase</shortName>
        <ecNumber evidence="3">3.5.1.9</ecNumber>
    </recommendedName>
    <alternativeName>
        <fullName evidence="3">Arylformamidase</fullName>
    </alternativeName>
    <alternativeName>
        <fullName evidence="3">N-formylkynurenine formamidase</fullName>
        <shortName evidence="3">FKF</shortName>
    </alternativeName>
</protein>
<name>A0A151GF07_DRECN</name>
<dbReference type="STRING" id="98403.A0A151GF07"/>
<feature type="short sequence motif" description="HGGXW" evidence="3">
    <location>
        <begin position="8"/>
        <end position="12"/>
    </location>
</feature>
<proteinExistence type="inferred from homology"/>
<dbReference type="InParanoid" id="A0A151GF07"/>
<comment type="similarity">
    <text evidence="3">Belongs to the kynurenine formamidase family.</text>
</comment>
<evidence type="ECO:0000256" key="3">
    <source>
        <dbReference type="HAMAP-Rule" id="MF_03014"/>
    </source>
</evidence>
<keyword evidence="2 3" id="KW-0823">Tryptophan catabolism</keyword>
<comment type="subunit">
    <text evidence="3">Homodimer.</text>
</comment>
<dbReference type="GO" id="GO:0034354">
    <property type="term" value="P:'de novo' NAD+ biosynthetic process from L-tryptophan"/>
    <property type="evidence" value="ECO:0007669"/>
    <property type="project" value="UniProtKB-UniRule"/>
</dbReference>
<dbReference type="AlphaFoldDB" id="A0A151GF07"/>
<comment type="catalytic activity">
    <reaction evidence="3">
        <text>N-formyl-L-kynurenine + H2O = L-kynurenine + formate + H(+)</text>
        <dbReference type="Rhea" id="RHEA:13009"/>
        <dbReference type="ChEBI" id="CHEBI:15377"/>
        <dbReference type="ChEBI" id="CHEBI:15378"/>
        <dbReference type="ChEBI" id="CHEBI:15740"/>
        <dbReference type="ChEBI" id="CHEBI:57959"/>
        <dbReference type="ChEBI" id="CHEBI:58629"/>
        <dbReference type="EC" id="3.5.1.9"/>
    </reaction>
</comment>
<feature type="active site" evidence="3">
    <location>
        <position position="232"/>
    </location>
</feature>
<dbReference type="FunCoup" id="A0A151GF07">
    <property type="interactions" value="125"/>
</dbReference>
<dbReference type="EMBL" id="LAYC01000003">
    <property type="protein sequence ID" value="KYK55663.1"/>
    <property type="molecule type" value="Genomic_DNA"/>
</dbReference>
<dbReference type="RefSeq" id="XP_040655015.1">
    <property type="nucleotide sequence ID" value="XM_040804911.1"/>
</dbReference>
<evidence type="ECO:0000256" key="1">
    <source>
        <dbReference type="ARBA" id="ARBA00022801"/>
    </source>
</evidence>
<dbReference type="GeneID" id="63720270"/>
<dbReference type="Gene3D" id="3.40.50.1820">
    <property type="entry name" value="alpha/beta hydrolase"/>
    <property type="match status" value="1"/>
</dbReference>